<evidence type="ECO:0000313" key="3">
    <source>
        <dbReference type="Proteomes" id="UP000887574"/>
    </source>
</evidence>
<dbReference type="PANTHER" id="PTHR23401:SF0">
    <property type="entry name" value="CYCLIN-DEPENDENT KINASE 5 ACTIVATOR"/>
    <property type="match status" value="1"/>
</dbReference>
<feature type="region of interest" description="Disordered" evidence="2">
    <location>
        <begin position="276"/>
        <end position="309"/>
    </location>
</feature>
<keyword evidence="3" id="KW-1185">Reference proteome</keyword>
<comment type="similarity">
    <text evidence="1">Belongs to the cyclin-dependent kinase 5 activator family.</text>
</comment>
<dbReference type="GO" id="GO:0005737">
    <property type="term" value="C:cytoplasm"/>
    <property type="evidence" value="ECO:0007669"/>
    <property type="project" value="TreeGrafter"/>
</dbReference>
<evidence type="ECO:0000313" key="4">
    <source>
        <dbReference type="WBParaSite" id="jg24513"/>
    </source>
</evidence>
<accession>A0A915DZ92</accession>
<feature type="region of interest" description="Disordered" evidence="2">
    <location>
        <begin position="450"/>
        <end position="499"/>
    </location>
</feature>
<dbReference type="PANTHER" id="PTHR23401">
    <property type="entry name" value="CYCLIN DEPENDANT KINASE-5 ACTIVATOR"/>
    <property type="match status" value="1"/>
</dbReference>
<feature type="compositionally biased region" description="Polar residues" evidence="2">
    <location>
        <begin position="287"/>
        <end position="309"/>
    </location>
</feature>
<dbReference type="GO" id="GO:0030426">
    <property type="term" value="C:growth cone"/>
    <property type="evidence" value="ECO:0007669"/>
    <property type="project" value="TreeGrafter"/>
</dbReference>
<dbReference type="GO" id="GO:0019901">
    <property type="term" value="F:protein kinase binding"/>
    <property type="evidence" value="ECO:0007669"/>
    <property type="project" value="TreeGrafter"/>
</dbReference>
<dbReference type="Proteomes" id="UP000887574">
    <property type="component" value="Unplaced"/>
</dbReference>
<evidence type="ECO:0000256" key="1">
    <source>
        <dbReference type="ARBA" id="ARBA00010175"/>
    </source>
</evidence>
<sequence length="718" mass="80109">MGNSLSSGGSSNNSMGSSTNGSISSSTTSGSMCQHLFNHPHNNSGRIANSPRHHVSSYRSNYDNKSKIYSPGLADSNAYYVGYNEQEVFSHHFNSPSPNHNNVGAGRKQMLINGWNFTKRAATTAFSSSNPGGGSQYSMAFRPNTSLDERSSTNYLNRRQLEVGNDNKENFLRQQQQKYTTEDPLEKNNNNNGQPEGNCGATTQQCSLFNVRTPEETNCERNLRLMNAYGGSSSKKIGSNGRQVYVDMGNKSNKEGGLFNIFRNGILQSSFNNNNNSVQQHQKSHNKTLTNKQKVTHSSSNGACPTNYTSVDEQDGPIITTKTLNAELYNGRQVRLINGNKAASTTNQWYKQKKTELKLCKQDLANNNISLKTSLENDCNYKISGISPNEPKAKTPLSPIHKPKPRPPITTITTTKGQKSKRNAACGHSFTDLSQCQPIIQWFLRQSNRQGKTTTQLGRDGSGKLCLPSPPPPSLTANSPSEYYYPSTTNNNDCGEQNKYGTQRKYSLHRQYSTQQSSAHSHVTNRAGSKKTVIQASTSELLRGLGHFIALKCKDVHLKHFEPAHLVMWLRTVDRALMLQGWQDVAFINPANLVFVYMLIRDRLDQVTCQPPVEADENRVEDSDFKAICSTTKRKQLSCVEDLQSLVLTCLYISYSYMGNEISYPLKPFIAESADRLQFWNGCVEIINMHSSDMLRLNSSSSYFLEVFSELKNYSVDC</sequence>
<dbReference type="AlphaFoldDB" id="A0A915DZ92"/>
<dbReference type="InterPro" id="IPR036915">
    <property type="entry name" value="Cyclin-like_sf"/>
</dbReference>
<dbReference type="GO" id="GO:0016533">
    <property type="term" value="C:protein kinase 5 complex"/>
    <property type="evidence" value="ECO:0007669"/>
    <property type="project" value="InterPro"/>
</dbReference>
<dbReference type="SUPFAM" id="SSF47954">
    <property type="entry name" value="Cyclin-like"/>
    <property type="match status" value="2"/>
</dbReference>
<name>A0A915DZ92_9BILA</name>
<feature type="region of interest" description="Disordered" evidence="2">
    <location>
        <begin position="390"/>
        <end position="424"/>
    </location>
</feature>
<reference evidence="4" key="1">
    <citation type="submission" date="2022-11" db="UniProtKB">
        <authorList>
            <consortium name="WormBaseParasite"/>
        </authorList>
    </citation>
    <scope>IDENTIFICATION</scope>
</reference>
<feature type="compositionally biased region" description="Polar residues" evidence="2">
    <location>
        <begin position="486"/>
        <end position="499"/>
    </location>
</feature>
<dbReference type="Gene3D" id="1.10.472.10">
    <property type="entry name" value="Cyclin-like"/>
    <property type="match status" value="2"/>
</dbReference>
<evidence type="ECO:0000256" key="2">
    <source>
        <dbReference type="SAM" id="MobiDB-lite"/>
    </source>
</evidence>
<organism evidence="3 4">
    <name type="scientific">Ditylenchus dipsaci</name>
    <dbReference type="NCBI Taxonomy" id="166011"/>
    <lineage>
        <taxon>Eukaryota</taxon>
        <taxon>Metazoa</taxon>
        <taxon>Ecdysozoa</taxon>
        <taxon>Nematoda</taxon>
        <taxon>Chromadorea</taxon>
        <taxon>Rhabditida</taxon>
        <taxon>Tylenchina</taxon>
        <taxon>Tylenchomorpha</taxon>
        <taxon>Sphaerularioidea</taxon>
        <taxon>Anguinidae</taxon>
        <taxon>Anguininae</taxon>
        <taxon>Ditylenchus</taxon>
    </lineage>
</organism>
<dbReference type="InterPro" id="IPR004944">
    <property type="entry name" value="CDK5_activator"/>
</dbReference>
<dbReference type="GO" id="GO:0007411">
    <property type="term" value="P:axon guidance"/>
    <property type="evidence" value="ECO:0007669"/>
    <property type="project" value="TreeGrafter"/>
</dbReference>
<dbReference type="Pfam" id="PF03261">
    <property type="entry name" value="CDK5_activator"/>
    <property type="match status" value="2"/>
</dbReference>
<proteinExistence type="inferred from homology"/>
<feature type="region of interest" description="Disordered" evidence="2">
    <location>
        <begin position="179"/>
        <end position="199"/>
    </location>
</feature>
<feature type="region of interest" description="Disordered" evidence="2">
    <location>
        <begin position="1"/>
        <end position="59"/>
    </location>
</feature>
<dbReference type="GO" id="GO:0061575">
    <property type="term" value="F:cyclin-dependent protein serine/threonine kinase activator activity"/>
    <property type="evidence" value="ECO:0007669"/>
    <property type="project" value="InterPro"/>
</dbReference>
<dbReference type="WBParaSite" id="jg24513">
    <property type="protein sequence ID" value="jg24513"/>
    <property type="gene ID" value="jg24513"/>
</dbReference>
<feature type="compositionally biased region" description="Low complexity" evidence="2">
    <location>
        <begin position="1"/>
        <end position="32"/>
    </location>
</feature>
<protein>
    <submittedName>
        <fullName evidence="4">Cyclin-dependent kinase 5 activator</fullName>
    </submittedName>
</protein>